<keyword evidence="9" id="KW-1185">Reference proteome</keyword>
<comment type="similarity">
    <text evidence="2">Belongs to the cysteine dioxygenase family.</text>
</comment>
<protein>
    <recommendedName>
        <fullName evidence="3">cysteine dioxygenase</fullName>
        <ecNumber evidence="3">1.13.11.20</ecNumber>
    </recommendedName>
</protein>
<accession>A0A9E7K3N1</accession>
<dbReference type="GO" id="GO:0070483">
    <property type="term" value="P:detection of hypoxia"/>
    <property type="evidence" value="ECO:0007669"/>
    <property type="project" value="UniProtKB-ARBA"/>
</dbReference>
<dbReference type="GO" id="GO:0017172">
    <property type="term" value="F:cysteine dioxygenase activity"/>
    <property type="evidence" value="ECO:0007669"/>
    <property type="project" value="UniProtKB-EC"/>
</dbReference>
<dbReference type="SUPFAM" id="SSF51182">
    <property type="entry name" value="RmlC-like cupins"/>
    <property type="match status" value="1"/>
</dbReference>
<name>A0A9E7K3N1_9LILI</name>
<dbReference type="OrthoDB" id="271433at2759"/>
<dbReference type="PANTHER" id="PTHR22966">
    <property type="entry name" value="2-AMINOETHANETHIOL DIOXYGENASE"/>
    <property type="match status" value="1"/>
</dbReference>
<dbReference type="Proteomes" id="UP001055439">
    <property type="component" value="Chromosome 5"/>
</dbReference>
<evidence type="ECO:0000256" key="4">
    <source>
        <dbReference type="ARBA" id="ARBA00022723"/>
    </source>
</evidence>
<evidence type="ECO:0000256" key="3">
    <source>
        <dbReference type="ARBA" id="ARBA00013133"/>
    </source>
</evidence>
<comment type="catalytic activity">
    <reaction evidence="7">
        <text>L-cysteine + O2 = 3-sulfino-L-alanine + H(+)</text>
        <dbReference type="Rhea" id="RHEA:20441"/>
        <dbReference type="ChEBI" id="CHEBI:15378"/>
        <dbReference type="ChEBI" id="CHEBI:15379"/>
        <dbReference type="ChEBI" id="CHEBI:35235"/>
        <dbReference type="ChEBI" id="CHEBI:61085"/>
        <dbReference type="EC" id="1.13.11.20"/>
    </reaction>
    <physiologicalReaction direction="left-to-right" evidence="7">
        <dbReference type="Rhea" id="RHEA:20442"/>
    </physiologicalReaction>
</comment>
<comment type="cofactor">
    <cofactor evidence="1">
        <name>Fe(2+)</name>
        <dbReference type="ChEBI" id="CHEBI:29033"/>
    </cofactor>
</comment>
<evidence type="ECO:0000313" key="9">
    <source>
        <dbReference type="Proteomes" id="UP001055439"/>
    </source>
</evidence>
<dbReference type="InterPro" id="IPR012864">
    <property type="entry name" value="PCO/ADO"/>
</dbReference>
<proteinExistence type="inferred from homology"/>
<keyword evidence="4" id="KW-0479">Metal-binding</keyword>
<dbReference type="Pfam" id="PF07847">
    <property type="entry name" value="PCO_ADO"/>
    <property type="match status" value="1"/>
</dbReference>
<evidence type="ECO:0000313" key="8">
    <source>
        <dbReference type="EMBL" id="URE03591.1"/>
    </source>
</evidence>
<gene>
    <name evidence="8" type="ORF">MUK42_19521</name>
</gene>
<dbReference type="GO" id="GO:0046872">
    <property type="term" value="F:metal ion binding"/>
    <property type="evidence" value="ECO:0007669"/>
    <property type="project" value="UniProtKB-KW"/>
</dbReference>
<evidence type="ECO:0000256" key="7">
    <source>
        <dbReference type="ARBA" id="ARBA00024284"/>
    </source>
</evidence>
<evidence type="ECO:0000256" key="5">
    <source>
        <dbReference type="ARBA" id="ARBA00023002"/>
    </source>
</evidence>
<evidence type="ECO:0000256" key="6">
    <source>
        <dbReference type="ARBA" id="ARBA00023004"/>
    </source>
</evidence>
<reference evidence="8" key="1">
    <citation type="submission" date="2022-05" db="EMBL/GenBank/DDBJ databases">
        <title>The Musa troglodytarum L. genome provides insights into the mechanism of non-climacteric behaviour and enrichment of carotenoids.</title>
        <authorList>
            <person name="Wang J."/>
        </authorList>
    </citation>
    <scope>NUCLEOTIDE SEQUENCE</scope>
    <source>
        <tissue evidence="8">Leaf</tissue>
    </source>
</reference>
<evidence type="ECO:0000256" key="2">
    <source>
        <dbReference type="ARBA" id="ARBA00006622"/>
    </source>
</evidence>
<dbReference type="PANTHER" id="PTHR22966:SF52">
    <property type="entry name" value="CYSTEINE DIOXYGENASE"/>
    <property type="match status" value="1"/>
</dbReference>
<dbReference type="EMBL" id="CP097507">
    <property type="protein sequence ID" value="URE03591.1"/>
    <property type="molecule type" value="Genomic_DNA"/>
</dbReference>
<keyword evidence="5" id="KW-0560">Oxidoreductase</keyword>
<keyword evidence="6" id="KW-0408">Iron</keyword>
<dbReference type="InterPro" id="IPR011051">
    <property type="entry name" value="RmlC_Cupin_sf"/>
</dbReference>
<dbReference type="AlphaFoldDB" id="A0A9E7K3N1"/>
<organism evidence="8 9">
    <name type="scientific">Musa troglodytarum</name>
    <name type="common">fe'i banana</name>
    <dbReference type="NCBI Taxonomy" id="320322"/>
    <lineage>
        <taxon>Eukaryota</taxon>
        <taxon>Viridiplantae</taxon>
        <taxon>Streptophyta</taxon>
        <taxon>Embryophyta</taxon>
        <taxon>Tracheophyta</taxon>
        <taxon>Spermatophyta</taxon>
        <taxon>Magnoliopsida</taxon>
        <taxon>Liliopsida</taxon>
        <taxon>Zingiberales</taxon>
        <taxon>Musaceae</taxon>
        <taxon>Musa</taxon>
    </lineage>
</organism>
<dbReference type="EC" id="1.13.11.20" evidence="3"/>
<evidence type="ECO:0000256" key="1">
    <source>
        <dbReference type="ARBA" id="ARBA00001954"/>
    </source>
</evidence>
<sequence length="159" mass="18171">MARSKVQTLYDTCEAVFCSGHERLPTLSHIRWQQDLLDSMETTDLGIDGSRDESWQAEETSARSRDELVLGHAPKKITYIHIHECQDFSDGVFCFPASAAIPLHDHPRMVVLTKALYGSTSWNAYDWVITPNSIPPMSEHLLCSNPRFLLFLKFLNKIY</sequence>